<dbReference type="EMBL" id="VWEQ01000037">
    <property type="protein sequence ID" value="KAA4747504.1"/>
    <property type="molecule type" value="Genomic_DNA"/>
</dbReference>
<dbReference type="GO" id="GO:0016758">
    <property type="term" value="F:hexosyltransferase activity"/>
    <property type="evidence" value="ECO:0007669"/>
    <property type="project" value="UniProtKB-ARBA"/>
</dbReference>
<dbReference type="CDD" id="cd00761">
    <property type="entry name" value="Glyco_tranf_GTA_type"/>
    <property type="match status" value="1"/>
</dbReference>
<evidence type="ECO:0000256" key="1">
    <source>
        <dbReference type="ARBA" id="ARBA00022676"/>
    </source>
</evidence>
<organism evidence="5 6">
    <name type="scientific">Bacteroides fragilis</name>
    <dbReference type="NCBI Taxonomy" id="817"/>
    <lineage>
        <taxon>Bacteria</taxon>
        <taxon>Pseudomonadati</taxon>
        <taxon>Bacteroidota</taxon>
        <taxon>Bacteroidia</taxon>
        <taxon>Bacteroidales</taxon>
        <taxon>Bacteroidaceae</taxon>
        <taxon>Bacteroides</taxon>
    </lineage>
</organism>
<sequence>MVIVSIVVPVYNAQRTLKRCLDNLLNQTFTDFEIILINDGSVDDSLMICESYSKLDDRIKLFSQENGGVSTARNLGIKVACGQYVCFVDSDDSVEVDFLEKLLHNAPEKDCLVIQGFKKVDINGMYISTTTFLSGRITKDDFILLFGKYNICFYGFVCSKLFCREVLINHKILFDKNICFSEDLLFLLDYLCCINVVVFSDCSNYLYYNNEYSLSHNLSSYEKEFLGLVLYLEKMKKVSTCLGIPGREILHYSDNSLTIFLNRIAQSIYLTFANQREERIVRLREVSASFCNLFLYVRTSTSLFYYLFWKMMVYKCFRISDFILTLYFLLRKINNFIMKKKYGR</sequence>
<keyword evidence="1" id="KW-0328">Glycosyltransferase</keyword>
<evidence type="ECO:0000313" key="5">
    <source>
        <dbReference type="EMBL" id="KAA4747504.1"/>
    </source>
</evidence>
<dbReference type="RefSeq" id="WP_149918628.1">
    <property type="nucleotide sequence ID" value="NZ_JADPAE010000020.1"/>
</dbReference>
<feature type="domain" description="Glycosyltransferase 2-like" evidence="4">
    <location>
        <begin position="5"/>
        <end position="165"/>
    </location>
</feature>
<gene>
    <name evidence="5" type="ORF">F3B44_22850</name>
</gene>
<evidence type="ECO:0000259" key="4">
    <source>
        <dbReference type="Pfam" id="PF00535"/>
    </source>
</evidence>
<accession>A0A5M5P141</accession>
<proteinExistence type="predicted"/>
<protein>
    <submittedName>
        <fullName evidence="5">Glycosyltransferase family 2 protein</fullName>
    </submittedName>
</protein>
<comment type="caution">
    <text evidence="5">The sequence shown here is derived from an EMBL/GenBank/DDBJ whole genome shotgun (WGS) entry which is preliminary data.</text>
</comment>
<evidence type="ECO:0000313" key="6">
    <source>
        <dbReference type="Proteomes" id="UP000479773"/>
    </source>
</evidence>
<dbReference type="InterPro" id="IPR001173">
    <property type="entry name" value="Glyco_trans_2-like"/>
</dbReference>
<dbReference type="AlphaFoldDB" id="A0A5M5P141"/>
<dbReference type="InterPro" id="IPR029044">
    <property type="entry name" value="Nucleotide-diphossugar_trans"/>
</dbReference>
<dbReference type="PANTHER" id="PTHR22916:SF51">
    <property type="entry name" value="GLYCOSYLTRANSFERASE EPSH-RELATED"/>
    <property type="match status" value="1"/>
</dbReference>
<dbReference type="Pfam" id="PF00535">
    <property type="entry name" value="Glycos_transf_2"/>
    <property type="match status" value="1"/>
</dbReference>
<evidence type="ECO:0000256" key="3">
    <source>
        <dbReference type="SAM" id="Phobius"/>
    </source>
</evidence>
<name>A0A5M5P141_BACFG</name>
<feature type="transmembrane region" description="Helical" evidence="3">
    <location>
        <begin position="286"/>
        <end position="306"/>
    </location>
</feature>
<evidence type="ECO:0000256" key="2">
    <source>
        <dbReference type="ARBA" id="ARBA00022679"/>
    </source>
</evidence>
<reference evidence="5 6" key="1">
    <citation type="journal article" date="2019" name="Nat. Med.">
        <title>A library of human gut bacterial isolates paired with longitudinal multiomics data enables mechanistic microbiome research.</title>
        <authorList>
            <person name="Poyet M."/>
            <person name="Groussin M."/>
            <person name="Gibbons S.M."/>
            <person name="Avila-Pacheco J."/>
            <person name="Jiang X."/>
            <person name="Kearney S.M."/>
            <person name="Perrotta A.R."/>
            <person name="Berdy B."/>
            <person name="Zhao S."/>
            <person name="Lieberman T.D."/>
            <person name="Swanson P.K."/>
            <person name="Smith M."/>
            <person name="Roesemann S."/>
            <person name="Alexander J.E."/>
            <person name="Rich S.A."/>
            <person name="Livny J."/>
            <person name="Vlamakis H."/>
            <person name="Clish C."/>
            <person name="Bullock K."/>
            <person name="Deik A."/>
            <person name="Scott J."/>
            <person name="Pierce K.A."/>
            <person name="Xavier R.J."/>
            <person name="Alm E.J."/>
        </authorList>
    </citation>
    <scope>NUCLEOTIDE SEQUENCE [LARGE SCALE GENOMIC DNA]</scope>
    <source>
        <strain evidence="5 6">BIOML-A106</strain>
    </source>
</reference>
<keyword evidence="2 5" id="KW-0808">Transferase</keyword>
<dbReference type="SUPFAM" id="SSF53448">
    <property type="entry name" value="Nucleotide-diphospho-sugar transferases"/>
    <property type="match status" value="1"/>
</dbReference>
<keyword evidence="3" id="KW-0812">Transmembrane</keyword>
<dbReference type="PANTHER" id="PTHR22916">
    <property type="entry name" value="GLYCOSYLTRANSFERASE"/>
    <property type="match status" value="1"/>
</dbReference>
<keyword evidence="3" id="KW-0472">Membrane</keyword>
<dbReference type="Gene3D" id="3.90.550.10">
    <property type="entry name" value="Spore Coat Polysaccharide Biosynthesis Protein SpsA, Chain A"/>
    <property type="match status" value="1"/>
</dbReference>
<dbReference type="Proteomes" id="UP000479773">
    <property type="component" value="Unassembled WGS sequence"/>
</dbReference>
<keyword evidence="3" id="KW-1133">Transmembrane helix</keyword>